<evidence type="ECO:0000313" key="2">
    <source>
        <dbReference type="EMBL" id="AOU97688.1"/>
    </source>
</evidence>
<feature type="signal peptide" evidence="1">
    <location>
        <begin position="1"/>
        <end position="28"/>
    </location>
</feature>
<organism evidence="2 3">
    <name type="scientific">Acidihalobacter yilgarnensis</name>
    <dbReference type="NCBI Taxonomy" id="2819280"/>
    <lineage>
        <taxon>Bacteria</taxon>
        <taxon>Pseudomonadati</taxon>
        <taxon>Pseudomonadota</taxon>
        <taxon>Gammaproteobacteria</taxon>
        <taxon>Chromatiales</taxon>
        <taxon>Ectothiorhodospiraceae</taxon>
        <taxon>Acidihalobacter</taxon>
    </lineage>
</organism>
<dbReference type="RefSeq" id="WP_070078073.1">
    <property type="nucleotide sequence ID" value="NZ_CP017415.1"/>
</dbReference>
<evidence type="ECO:0000313" key="3">
    <source>
        <dbReference type="Proteomes" id="UP000095401"/>
    </source>
</evidence>
<dbReference type="EMBL" id="CP017415">
    <property type="protein sequence ID" value="AOU97688.1"/>
    <property type="molecule type" value="Genomic_DNA"/>
</dbReference>
<proteinExistence type="predicted"/>
<keyword evidence="1" id="KW-0732">Signal</keyword>
<dbReference type="KEGG" id="aprs:BI364_06705"/>
<accession>A0A1D8IMJ8</accession>
<evidence type="ECO:0008006" key="4">
    <source>
        <dbReference type="Google" id="ProtNLM"/>
    </source>
</evidence>
<name>A0A1D8IMJ8_9GAMM</name>
<keyword evidence="3" id="KW-1185">Reference proteome</keyword>
<reference evidence="3" key="1">
    <citation type="submission" date="2016-09" db="EMBL/GenBank/DDBJ databases">
        <title>Acidihalobacter prosperus F5.</title>
        <authorList>
            <person name="Khaleque H.N."/>
            <person name="Ramsay J.P."/>
            <person name="Kaksonen A.H."/>
            <person name="Boxall N.J."/>
            <person name="Watkin E.L.J."/>
        </authorList>
    </citation>
    <scope>NUCLEOTIDE SEQUENCE [LARGE SCALE GENOMIC DNA]</scope>
    <source>
        <strain evidence="3">F5</strain>
    </source>
</reference>
<protein>
    <recommendedName>
        <fullName evidence="4">Transporter</fullName>
    </recommendedName>
</protein>
<dbReference type="AlphaFoldDB" id="A0A1D8IMJ8"/>
<evidence type="ECO:0000256" key="1">
    <source>
        <dbReference type="SAM" id="SignalP"/>
    </source>
</evidence>
<gene>
    <name evidence="2" type="ORF">BI364_06705</name>
</gene>
<dbReference type="Proteomes" id="UP000095401">
    <property type="component" value="Chromosome"/>
</dbReference>
<sequence>MRRSLTLPVGFAALATLILLALPRPAHANPWEPAGSRNVLNFQYRDYSSDRSFPQGSFGTATVPSSSRYLKQELRITGRAALAPRWLFFFDLRAAHISKIKHKKTLTANGPEDQQLGIAHVFDSQPAYAQALAMSVVIPTGSGTLDPALSTGQHAVEMDYWLWTRLGGAGSPFYASFSLGPRVFLEGGAPQIRFMGLIGGPIMHRWSWLSSVFLSRVVGPNGGYIPGNTAHNATNYNLLRPGLGVSYHLAHGVRLRLLYEKELAGEGLHAGSRITFGLSLRG</sequence>
<feature type="chain" id="PRO_5009108283" description="Transporter" evidence="1">
    <location>
        <begin position="29"/>
        <end position="282"/>
    </location>
</feature>